<dbReference type="SUPFAM" id="SSF160631">
    <property type="entry name" value="SMI1/KNR4-like"/>
    <property type="match status" value="1"/>
</dbReference>
<dbReference type="RefSeq" id="WP_146590321.1">
    <property type="nucleotide sequence ID" value="NZ_SJPO01000011.1"/>
</dbReference>
<accession>A0A5C5YD93</accession>
<proteinExistence type="predicted"/>
<keyword evidence="3" id="KW-1185">Reference proteome</keyword>
<dbReference type="AlphaFoldDB" id="A0A5C5YD93"/>
<dbReference type="Pfam" id="PF09346">
    <property type="entry name" value="SMI1_KNR4"/>
    <property type="match status" value="1"/>
</dbReference>
<gene>
    <name evidence="2" type="ORF">Pla123a_40520</name>
</gene>
<dbReference type="SMART" id="SM00860">
    <property type="entry name" value="SMI1_KNR4"/>
    <property type="match status" value="1"/>
</dbReference>
<evidence type="ECO:0000259" key="1">
    <source>
        <dbReference type="SMART" id="SM00860"/>
    </source>
</evidence>
<protein>
    <submittedName>
        <fullName evidence="2">SMI1 / KNR4 family protein</fullName>
    </submittedName>
</protein>
<dbReference type="InterPro" id="IPR037883">
    <property type="entry name" value="Knr4/Smi1-like_sf"/>
</dbReference>
<dbReference type="OrthoDB" id="5198158at2"/>
<evidence type="ECO:0000313" key="3">
    <source>
        <dbReference type="Proteomes" id="UP000318478"/>
    </source>
</evidence>
<comment type="caution">
    <text evidence="2">The sequence shown here is derived from an EMBL/GenBank/DDBJ whole genome shotgun (WGS) entry which is preliminary data.</text>
</comment>
<feature type="domain" description="Knr4/Smi1-like" evidence="1">
    <location>
        <begin position="13"/>
        <end position="130"/>
    </location>
</feature>
<name>A0A5C5YD93_9BACT</name>
<dbReference type="Gene3D" id="3.40.1580.10">
    <property type="entry name" value="SMI1/KNR4-like"/>
    <property type="match status" value="1"/>
</dbReference>
<sequence length="133" mass="14713">MRDLSDLWFRLPGATSESIAELRSEFGDSLPESYCEFLSWSDGGEGSLSVQPYNLCLDSAPDTVRHWRDATYQEFFPGFIVIGSNGAGEYIAFDTRSTAPWPVVALDMTNSNLTESVLPIASTFDELVDLICD</sequence>
<dbReference type="InterPro" id="IPR018958">
    <property type="entry name" value="Knr4/Smi1-like_dom"/>
</dbReference>
<dbReference type="EMBL" id="SJPO01000011">
    <property type="protein sequence ID" value="TWT72753.1"/>
    <property type="molecule type" value="Genomic_DNA"/>
</dbReference>
<evidence type="ECO:0000313" key="2">
    <source>
        <dbReference type="EMBL" id="TWT72753.1"/>
    </source>
</evidence>
<dbReference type="Proteomes" id="UP000318478">
    <property type="component" value="Unassembled WGS sequence"/>
</dbReference>
<reference evidence="2 3" key="1">
    <citation type="submission" date="2019-02" db="EMBL/GenBank/DDBJ databases">
        <title>Deep-cultivation of Planctomycetes and their phenomic and genomic characterization uncovers novel biology.</title>
        <authorList>
            <person name="Wiegand S."/>
            <person name="Jogler M."/>
            <person name="Boedeker C."/>
            <person name="Pinto D."/>
            <person name="Vollmers J."/>
            <person name="Rivas-Marin E."/>
            <person name="Kohn T."/>
            <person name="Peeters S.H."/>
            <person name="Heuer A."/>
            <person name="Rast P."/>
            <person name="Oberbeckmann S."/>
            <person name="Bunk B."/>
            <person name="Jeske O."/>
            <person name="Meyerdierks A."/>
            <person name="Storesund J.E."/>
            <person name="Kallscheuer N."/>
            <person name="Luecker S."/>
            <person name="Lage O.M."/>
            <person name="Pohl T."/>
            <person name="Merkel B.J."/>
            <person name="Hornburger P."/>
            <person name="Mueller R.-W."/>
            <person name="Bruemmer F."/>
            <person name="Labrenz M."/>
            <person name="Spormann A.M."/>
            <person name="Op Den Camp H."/>
            <person name="Overmann J."/>
            <person name="Amann R."/>
            <person name="Jetten M.S.M."/>
            <person name="Mascher T."/>
            <person name="Medema M.H."/>
            <person name="Devos D.P."/>
            <person name="Kaster A.-K."/>
            <person name="Ovreas L."/>
            <person name="Rohde M."/>
            <person name="Galperin M.Y."/>
            <person name="Jogler C."/>
        </authorList>
    </citation>
    <scope>NUCLEOTIDE SEQUENCE [LARGE SCALE GENOMIC DNA]</scope>
    <source>
        <strain evidence="2 3">Pla123a</strain>
    </source>
</reference>
<organism evidence="2 3">
    <name type="scientific">Posidoniimonas polymericola</name>
    <dbReference type="NCBI Taxonomy" id="2528002"/>
    <lineage>
        <taxon>Bacteria</taxon>
        <taxon>Pseudomonadati</taxon>
        <taxon>Planctomycetota</taxon>
        <taxon>Planctomycetia</taxon>
        <taxon>Pirellulales</taxon>
        <taxon>Lacipirellulaceae</taxon>
        <taxon>Posidoniimonas</taxon>
    </lineage>
</organism>